<keyword evidence="2" id="KW-1185">Reference proteome</keyword>
<organism evidence="1 2">
    <name type="scientific">Conyzicola nivalis</name>
    <dbReference type="NCBI Taxonomy" id="1477021"/>
    <lineage>
        <taxon>Bacteria</taxon>
        <taxon>Bacillati</taxon>
        <taxon>Actinomycetota</taxon>
        <taxon>Actinomycetes</taxon>
        <taxon>Micrococcales</taxon>
        <taxon>Microbacteriaceae</taxon>
        <taxon>Conyzicola</taxon>
    </lineage>
</organism>
<dbReference type="EMBL" id="JBEPSJ010000005">
    <property type="protein sequence ID" value="MET4583740.1"/>
    <property type="molecule type" value="Genomic_DNA"/>
</dbReference>
<evidence type="ECO:0000313" key="1">
    <source>
        <dbReference type="EMBL" id="MET4583740.1"/>
    </source>
</evidence>
<sequence length="194" mass="21714">MLTQLGLEIADTPLAAPRLSTLSPTHQAEVLDTYRSLGGQLEEPQLRPGAWDLTFTKGLVVELDDELHFNRFRLLTLSAGDRRPWDRRYRQYCEDFEIDCLKAGTWSKRWTTNSAERLMGAGDPVGELGDRGAPRWKQRALYDSMKDLAGDVRLCRLSVSDNLGSVSLGKVLAGRATYKPARLATLVHNRLASN</sequence>
<comment type="caution">
    <text evidence="1">The sequence shown here is derived from an EMBL/GenBank/DDBJ whole genome shotgun (WGS) entry which is preliminary data.</text>
</comment>
<dbReference type="Proteomes" id="UP001549257">
    <property type="component" value="Unassembled WGS sequence"/>
</dbReference>
<name>A0ABV2QT46_9MICO</name>
<gene>
    <name evidence="1" type="ORF">ABIE21_003271</name>
</gene>
<dbReference type="InterPro" id="IPR055679">
    <property type="entry name" value="DUF7255"/>
</dbReference>
<accession>A0ABV2QT46</accession>
<dbReference type="RefSeq" id="WP_354025915.1">
    <property type="nucleotide sequence ID" value="NZ_JBEPSJ010000005.1"/>
</dbReference>
<dbReference type="Pfam" id="PF23913">
    <property type="entry name" value="DUF7255"/>
    <property type="match status" value="1"/>
</dbReference>
<reference evidence="1 2" key="1">
    <citation type="submission" date="2024-06" db="EMBL/GenBank/DDBJ databases">
        <title>Sorghum-associated microbial communities from plants grown in Nebraska, USA.</title>
        <authorList>
            <person name="Schachtman D."/>
        </authorList>
    </citation>
    <scope>NUCLEOTIDE SEQUENCE [LARGE SCALE GENOMIC DNA]</scope>
    <source>
        <strain evidence="1 2">2857</strain>
    </source>
</reference>
<evidence type="ECO:0000313" key="2">
    <source>
        <dbReference type="Proteomes" id="UP001549257"/>
    </source>
</evidence>
<protein>
    <submittedName>
        <fullName evidence="1">Uncharacterized protein</fullName>
    </submittedName>
</protein>
<proteinExistence type="predicted"/>